<organism evidence="3 4">
    <name type="scientific">Microvenator marinus</name>
    <dbReference type="NCBI Taxonomy" id="2600177"/>
    <lineage>
        <taxon>Bacteria</taxon>
        <taxon>Deltaproteobacteria</taxon>
        <taxon>Bradymonadales</taxon>
        <taxon>Microvenatoraceae</taxon>
        <taxon>Microvenator</taxon>
    </lineage>
</organism>
<dbReference type="RefSeq" id="WP_146961826.1">
    <property type="nucleotide sequence ID" value="NZ_CP042467.1"/>
</dbReference>
<dbReference type="SUPFAM" id="SSF56112">
    <property type="entry name" value="Protein kinase-like (PK-like)"/>
    <property type="match status" value="1"/>
</dbReference>
<dbReference type="InterPro" id="IPR000719">
    <property type="entry name" value="Prot_kinase_dom"/>
</dbReference>
<keyword evidence="4" id="KW-1185">Reference proteome</keyword>
<dbReference type="Gene3D" id="1.25.40.10">
    <property type="entry name" value="Tetratricopeptide repeat domain"/>
    <property type="match status" value="1"/>
</dbReference>
<proteinExistence type="predicted"/>
<accession>A0A5B8XVJ2</accession>
<dbReference type="SMART" id="SM00220">
    <property type="entry name" value="S_TKc"/>
    <property type="match status" value="1"/>
</dbReference>
<dbReference type="GO" id="GO:0005524">
    <property type="term" value="F:ATP binding"/>
    <property type="evidence" value="ECO:0007669"/>
    <property type="project" value="InterPro"/>
</dbReference>
<feature type="domain" description="Protein kinase" evidence="2">
    <location>
        <begin position="34"/>
        <end position="267"/>
    </location>
</feature>
<dbReference type="OrthoDB" id="9801841at2"/>
<protein>
    <recommendedName>
        <fullName evidence="2">Protein kinase domain-containing protein</fullName>
    </recommendedName>
</protein>
<feature type="region of interest" description="Disordered" evidence="1">
    <location>
        <begin position="276"/>
        <end position="299"/>
    </location>
</feature>
<name>A0A5B8XVJ2_9DELT</name>
<reference evidence="3 4" key="1">
    <citation type="submission" date="2019-08" db="EMBL/GenBank/DDBJ databases">
        <authorList>
            <person name="Liang Q."/>
        </authorList>
    </citation>
    <scope>NUCLEOTIDE SEQUENCE [LARGE SCALE GENOMIC DNA]</scope>
    <source>
        <strain evidence="3 4">V1718</strain>
    </source>
</reference>
<evidence type="ECO:0000313" key="3">
    <source>
        <dbReference type="EMBL" id="QED28948.1"/>
    </source>
</evidence>
<dbReference type="AlphaFoldDB" id="A0A5B8XVJ2"/>
<sequence length="940" mass="103969">MAEILGEMGQDFQESSEISTVESLMPGDLIADRYIVEDVVSPGRAKVRLHGVQKFFEIRLLPELNSRTGRVREELEFVSSTTGFLNSEALGFITDFGVCDGCGGFLVGEWVEGRTLGEILNTGRRVELIHVLKFVHQVGGALASLHEVGFAHGLRDGADVVRTKDGRWNLSATSLRPSRSFPPQFPLPRPPELTSMAEATTQSDQYTFAAIVFMMLMGERWSSGQSTELSSRRTDAPAAIDKAMARALAADPDERFPRIEEFQELILEIGKAWHRPKPAEPTSEQWTPQPSMLVTSSEPLGTPSLKVDFANLERLRLEYRQNLVAGGLFVPTELKLTRNQQIELDLGFTPQNARVQVEARVAQVSGPGQEPTGVGLFFEGEARERVLAFLRQCDPVLGLSPNDQISAAIQLNKDTPVDAAEAFLLSRVMMPVHLSVLRAAFQGLPFDFEDTLTSLLKKKFVAVKSAPVAARPKTPTPPPRTLDIPTEAIKAEFDKGTQNPVESALEKANSYEERGNFRAAIDSLEAAHVVQPNTKFLLKLAILYATYFKDWDKAQERVAAAFELSPNDPDVKATLESLEALQLEEFHRPIYEVVQAGAKFRFLMLVPETRKLWFEAHVPGPTGRKEIHMVDYARGRGSLNKRAKDPVKMSVVAANPPEFAAVELLRENAPKTAMGRREKLLEKKLANMDDGPWFRSGPTPAATSKNSKFLVFDRNPAIFEEGLFIVHQGKDIAPLRLDPDHTRGKCPVLSPDEDGTVAWVRVAPGYGIYVAEPFQMASLVATLDTEAEIWWRDSLHLLAFLRASGELLLVSRRGGESKTLLKGAGVARVFAIDAEMNSAVRVTNTTMDWVDLNTGEVRGTLNLEKSPKAALLRGDGFVALHYDDCVKVYRFGKKSRASLDLIVDPANFGRDARWGLGHPLVLMTLGDFKAGVVRFDPKQL</sequence>
<dbReference type="Gene3D" id="1.10.510.10">
    <property type="entry name" value="Transferase(Phosphotransferase) domain 1"/>
    <property type="match status" value="1"/>
</dbReference>
<dbReference type="GO" id="GO:0004672">
    <property type="term" value="F:protein kinase activity"/>
    <property type="evidence" value="ECO:0007669"/>
    <property type="project" value="InterPro"/>
</dbReference>
<feature type="compositionally biased region" description="Polar residues" evidence="1">
    <location>
        <begin position="282"/>
        <end position="299"/>
    </location>
</feature>
<dbReference type="EMBL" id="CP042467">
    <property type="protein sequence ID" value="QED28948.1"/>
    <property type="molecule type" value="Genomic_DNA"/>
</dbReference>
<evidence type="ECO:0000256" key="1">
    <source>
        <dbReference type="SAM" id="MobiDB-lite"/>
    </source>
</evidence>
<dbReference type="SUPFAM" id="SSF48452">
    <property type="entry name" value="TPR-like"/>
    <property type="match status" value="1"/>
</dbReference>
<dbReference type="Gene3D" id="2.40.10.220">
    <property type="entry name" value="predicted glycosyltransferase like domains"/>
    <property type="match status" value="1"/>
</dbReference>
<dbReference type="KEGG" id="bbae:FRD01_17210"/>
<gene>
    <name evidence="3" type="ORF">FRD01_17210</name>
</gene>
<dbReference type="InterPro" id="IPR011990">
    <property type="entry name" value="TPR-like_helical_dom_sf"/>
</dbReference>
<dbReference type="Proteomes" id="UP000321595">
    <property type="component" value="Chromosome"/>
</dbReference>
<dbReference type="InterPro" id="IPR011009">
    <property type="entry name" value="Kinase-like_dom_sf"/>
</dbReference>
<evidence type="ECO:0000259" key="2">
    <source>
        <dbReference type="SMART" id="SM00220"/>
    </source>
</evidence>
<evidence type="ECO:0000313" key="4">
    <source>
        <dbReference type="Proteomes" id="UP000321595"/>
    </source>
</evidence>